<evidence type="ECO:0000313" key="4">
    <source>
        <dbReference type="EMBL" id="MBK9797884.1"/>
    </source>
</evidence>
<dbReference type="InterPro" id="IPR052781">
    <property type="entry name" value="Cys_protease_inhibitor_I42"/>
</dbReference>
<evidence type="ECO:0000313" key="5">
    <source>
        <dbReference type="Proteomes" id="UP000886657"/>
    </source>
</evidence>
<feature type="domain" description="Proteinase inhibitor I42 chagasin" evidence="3">
    <location>
        <begin position="18"/>
        <end position="106"/>
    </location>
</feature>
<dbReference type="Proteomes" id="UP000886657">
    <property type="component" value="Unassembled WGS sequence"/>
</dbReference>
<comment type="caution">
    <text evidence="4">The sequence shown here is derived from an EMBL/GenBank/DDBJ whole genome shotgun (WGS) entry which is preliminary data.</text>
</comment>
<dbReference type="Pfam" id="PF09394">
    <property type="entry name" value="Inhibitor_I42"/>
    <property type="match status" value="1"/>
</dbReference>
<dbReference type="AlphaFoldDB" id="A0A9D7XMT2"/>
<sequence length="110" mass="12121">MSPTVIVTKADHDKTVKVAKGGQVTVKLTWSPGTGYDWVITKIDPLLLRQEGEASTEPAKEPMPGAPEIRVFHFRALKPGTTALEFQSRRAFEKDAPSMGEFRVQVLIGE</sequence>
<keyword evidence="2" id="KW-0789">Thiol protease inhibitor</keyword>
<dbReference type="PANTHER" id="PTHR36530:SF1">
    <property type="entry name" value="AMOEBIASIN-1"/>
    <property type="match status" value="1"/>
</dbReference>
<dbReference type="PANTHER" id="PTHR36530">
    <property type="entry name" value="INHIBITOR OF CYSTEINE PEPTIDASE"/>
    <property type="match status" value="1"/>
</dbReference>
<dbReference type="InterPro" id="IPR036331">
    <property type="entry name" value="Chagasin-like_sf"/>
</dbReference>
<evidence type="ECO:0000256" key="2">
    <source>
        <dbReference type="ARBA" id="ARBA00022704"/>
    </source>
</evidence>
<gene>
    <name evidence="4" type="ORF">IPP58_15660</name>
</gene>
<reference evidence="4" key="1">
    <citation type="submission" date="2020-10" db="EMBL/GenBank/DDBJ databases">
        <title>Connecting structure to function with the recovery of over 1000 high-quality activated sludge metagenome-assembled genomes encoding full-length rRNA genes using long-read sequencing.</title>
        <authorList>
            <person name="Singleton C.M."/>
            <person name="Petriglieri F."/>
            <person name="Kristensen J.M."/>
            <person name="Kirkegaard R.H."/>
            <person name="Michaelsen T.Y."/>
            <person name="Andersen M.H."/>
            <person name="Karst S.M."/>
            <person name="Dueholm M.S."/>
            <person name="Nielsen P.H."/>
            <person name="Albertsen M."/>
        </authorList>
    </citation>
    <scope>NUCLEOTIDE SEQUENCE</scope>
    <source>
        <strain evidence="4">Skiv_18-Q3-R9-52_MAXAC.067</strain>
    </source>
</reference>
<dbReference type="InterPro" id="IPR018990">
    <property type="entry name" value="Prot_inh_I42_chagasin"/>
</dbReference>
<dbReference type="GO" id="GO:0004869">
    <property type="term" value="F:cysteine-type endopeptidase inhibitor activity"/>
    <property type="evidence" value="ECO:0007669"/>
    <property type="project" value="UniProtKB-KW"/>
</dbReference>
<accession>A0A9D7XMT2</accession>
<keyword evidence="1" id="KW-0646">Protease inhibitor</keyword>
<dbReference type="EMBL" id="JADKIO010000012">
    <property type="protein sequence ID" value="MBK9797884.1"/>
    <property type="molecule type" value="Genomic_DNA"/>
</dbReference>
<evidence type="ECO:0000256" key="1">
    <source>
        <dbReference type="ARBA" id="ARBA00022690"/>
    </source>
</evidence>
<organism evidence="4 5">
    <name type="scientific">Candidatus Geothrix skivensis</name>
    <dbReference type="NCBI Taxonomy" id="2954439"/>
    <lineage>
        <taxon>Bacteria</taxon>
        <taxon>Pseudomonadati</taxon>
        <taxon>Acidobacteriota</taxon>
        <taxon>Holophagae</taxon>
        <taxon>Holophagales</taxon>
        <taxon>Holophagaceae</taxon>
        <taxon>Geothrix</taxon>
    </lineage>
</organism>
<name>A0A9D7XMT2_9BACT</name>
<evidence type="ECO:0000259" key="3">
    <source>
        <dbReference type="Pfam" id="PF09394"/>
    </source>
</evidence>
<dbReference type="Gene3D" id="2.60.40.2020">
    <property type="match status" value="1"/>
</dbReference>
<proteinExistence type="predicted"/>
<dbReference type="SUPFAM" id="SSF141066">
    <property type="entry name" value="ICP-like"/>
    <property type="match status" value="1"/>
</dbReference>
<protein>
    <submittedName>
        <fullName evidence="4">Protease inhibitor I42 family protein</fullName>
    </submittedName>
</protein>